<feature type="signal peptide" evidence="1">
    <location>
        <begin position="1"/>
        <end position="21"/>
    </location>
</feature>
<dbReference type="EMBL" id="AAIBIC010000079">
    <property type="protein sequence ID" value="ECC3917559.1"/>
    <property type="molecule type" value="Genomic_DNA"/>
</dbReference>
<sequence>MKVYNYVIVCVFLSFIAPAIADSVSCMDSIDKDCDFIAKSKGDDIYIYKSKQPKPVFGIPETASSVEAVSFLKKKNKYILIKETSNSNRTKEILSFDDKLNEFKYFYLTSEIDFNQNNKYWHGIYCFLSNASISSYASSPLKWAFDNVCKKRSETQSEYKYVGTDLFFSIDSVINGEMGKMQLVALNAKDNDNVNISNFGCLENCSSVSEFTGKINNKYVVKMSLNLGEGMIEGHYYYDKIRVLIPIKGIKNDKEIILKVEGKDGKIKEIFDGIFDGNKIQGVWDNKLNNTKYPFVLYSALD</sequence>
<dbReference type="Proteomes" id="UP000839735">
    <property type="component" value="Unassembled WGS sequence"/>
</dbReference>
<evidence type="ECO:0000256" key="1">
    <source>
        <dbReference type="SAM" id="SignalP"/>
    </source>
</evidence>
<dbReference type="AlphaFoldDB" id="A0A5Y1YEM9"/>
<accession>A0A5Y1YEM9</accession>
<protein>
    <submittedName>
        <fullName evidence="2">Uncharacterized protein</fullName>
    </submittedName>
</protein>
<organism evidence="2">
    <name type="scientific">Salmonella diarizonae</name>
    <dbReference type="NCBI Taxonomy" id="59204"/>
    <lineage>
        <taxon>Bacteria</taxon>
        <taxon>Pseudomonadati</taxon>
        <taxon>Pseudomonadota</taxon>
        <taxon>Gammaproteobacteria</taxon>
        <taxon>Enterobacterales</taxon>
        <taxon>Enterobacteriaceae</taxon>
        <taxon>Salmonella</taxon>
    </lineage>
</organism>
<name>A0A5Y1YEM9_SALDZ</name>
<feature type="chain" id="PRO_5024965734" evidence="1">
    <location>
        <begin position="22"/>
        <end position="302"/>
    </location>
</feature>
<evidence type="ECO:0000313" key="2">
    <source>
        <dbReference type="EMBL" id="ECC3917559.1"/>
    </source>
</evidence>
<reference evidence="2" key="1">
    <citation type="submission" date="2018-08" db="EMBL/GenBank/DDBJ databases">
        <authorList>
            <person name="Ashton P.M."/>
            <person name="Dallman T."/>
            <person name="Nair S."/>
            <person name="De Pinna E."/>
            <person name="Peters T."/>
            <person name="Grant K."/>
        </authorList>
    </citation>
    <scope>NUCLEOTIDE SEQUENCE [LARGE SCALE GENOMIC DNA]</scope>
    <source>
        <strain evidence="2">294779</strain>
    </source>
</reference>
<keyword evidence="1" id="KW-0732">Signal</keyword>
<gene>
    <name evidence="2" type="ORF">CTQ69_27195</name>
</gene>
<comment type="caution">
    <text evidence="2">The sequence shown here is derived from an EMBL/GenBank/DDBJ whole genome shotgun (WGS) entry which is preliminary data.</text>
</comment>
<proteinExistence type="predicted"/>